<dbReference type="InterPro" id="IPR013155">
    <property type="entry name" value="M/V/L/I-tRNA-synth_anticd-bd"/>
</dbReference>
<accession>L1NFX2</accession>
<gene>
    <name evidence="12" type="primary">valS</name>
    <name evidence="16" type="ORF">HMPREF9151_00818</name>
</gene>
<dbReference type="HOGENOM" id="CLU_001493_0_2_10"/>
<keyword evidence="5 12" id="KW-0547">Nucleotide-binding</keyword>
<evidence type="ECO:0000313" key="17">
    <source>
        <dbReference type="Proteomes" id="UP000010433"/>
    </source>
</evidence>
<evidence type="ECO:0000259" key="15">
    <source>
        <dbReference type="Pfam" id="PF10458"/>
    </source>
</evidence>
<evidence type="ECO:0000256" key="4">
    <source>
        <dbReference type="ARBA" id="ARBA00022598"/>
    </source>
</evidence>
<dbReference type="SUPFAM" id="SSF50677">
    <property type="entry name" value="ValRS/IleRS/LeuRS editing domain"/>
    <property type="match status" value="1"/>
</dbReference>
<feature type="coiled-coil region" evidence="12">
    <location>
        <begin position="816"/>
        <end position="878"/>
    </location>
</feature>
<reference evidence="16 17" key="1">
    <citation type="submission" date="2012-05" db="EMBL/GenBank/DDBJ databases">
        <authorList>
            <person name="Weinstock G."/>
            <person name="Sodergren E."/>
            <person name="Lobos E.A."/>
            <person name="Fulton L."/>
            <person name="Fulton R."/>
            <person name="Courtney L."/>
            <person name="Fronick C."/>
            <person name="O'Laughlin M."/>
            <person name="Godfrey J."/>
            <person name="Wilson R.M."/>
            <person name="Miner T."/>
            <person name="Farmer C."/>
            <person name="Delehaunty K."/>
            <person name="Cordes M."/>
            <person name="Minx P."/>
            <person name="Tomlinson C."/>
            <person name="Chen J."/>
            <person name="Wollam A."/>
            <person name="Pepin K.H."/>
            <person name="Bhonagiri V."/>
            <person name="Zhang X."/>
            <person name="Suruliraj S."/>
            <person name="Warren W."/>
            <person name="Mitreva M."/>
            <person name="Mardis E.R."/>
            <person name="Wilson R.K."/>
        </authorList>
    </citation>
    <scope>NUCLEOTIDE SEQUENCE [LARGE SCALE GENOMIC DNA]</scope>
    <source>
        <strain evidence="16 17">F0055</strain>
    </source>
</reference>
<keyword evidence="9 12" id="KW-0030">Aminoacyl-tRNA synthetase</keyword>
<dbReference type="InterPro" id="IPR037118">
    <property type="entry name" value="Val-tRNA_synth_C_sf"/>
</dbReference>
<dbReference type="InterPro" id="IPR009080">
    <property type="entry name" value="tRNAsynth_Ia_anticodon-bd"/>
</dbReference>
<sequence length="878" mass="100387">MEIASKYDPREVETKWYQYWLDNKLFASKPDGRAPYTVVIPPPNVTGVLHMGHMLNNTIQDILVRRARMEGKNACWVPGTDHASIATEAKVVAKLAEKGVKKTDLSRDEFLKHAWDWTHEHGGIILKQLRRLGASCDWDRTAFTMDDERSESVLKVFCDLYEKGLIYRGVRMVNWDPQAQTALSDEEVVYKEEHSKLFYLKYMVVEEPGKYAVVATTRPETIMGDTAMCINPNDPKNTWLKGKHVIVPLVGREIPVIEDDYVDIEFGTGCLKVTPAHDINDHNLGLKHGLDTIDIFNDNGTLSEAAGLYVGMDRMDVRKQIASDLEAAGLMEKTEDYNNKVGYSERTHVPIEPKLSTQWFLKMQHFGDLALQPVMDDDIAFYPQKYKNTYRHWLENIKDWCISRQLWWGHRIPAYYFTANGKRECVVALNAEEALTKGKAVCGTLTAADLEQDEDCLDTWFSSWLWPISVFNGINQPDNEEINYYYPTSDLVTGPDIIFFWVARMIMAGYEYRGKMPFKNVYFTGIVRDKLGRKMSKSLGNSPDPIELIEQYGADGVRMGMMLSAPAGNDILFDEALCEQGRNFNNKIWNAFRLVKGWEVSDQPQPEASRIACQWFEAKLRQTNEELNDLFSKYRISEALMAVYRLFWDEFSSWYLEMVKPAYGSPIDSHTYKATLRYFETLLNMLHPFMPFITEELWQHIAERKSGESIMCQCLKIDAPTEADNKLNADIEIVKQIVSGVRMVRNQKNIAPKEQLSLQVIGQNHYAQYDEVVTKMANIDKVEVVKEKSADTAQFMVGTDEYAVPIGNLVDIDAEIKKLEAQLAHLEGFLAGIKKKLSNERFVANAPEAVVALERKKQSDSEEKIAALKASIEELKKK</sequence>
<evidence type="ECO:0000256" key="3">
    <source>
        <dbReference type="ARBA" id="ARBA00022490"/>
    </source>
</evidence>
<dbReference type="OrthoDB" id="9810365at2"/>
<proteinExistence type="inferred from homology"/>
<dbReference type="RefSeq" id="WP_009162028.1">
    <property type="nucleotide sequence ID" value="NZ_KB290980.1"/>
</dbReference>
<dbReference type="FunFam" id="3.40.50.620:FF:000032">
    <property type="entry name" value="Valine--tRNA ligase"/>
    <property type="match status" value="1"/>
</dbReference>
<keyword evidence="7 12" id="KW-0648">Protein biosynthesis</keyword>
<dbReference type="Proteomes" id="UP000010433">
    <property type="component" value="Unassembled WGS sequence"/>
</dbReference>
<dbReference type="NCBIfam" id="NF004349">
    <property type="entry name" value="PRK05729.1"/>
    <property type="match status" value="1"/>
</dbReference>
<dbReference type="InterPro" id="IPR033705">
    <property type="entry name" value="Anticodon_Ia_Val"/>
</dbReference>
<dbReference type="PANTHER" id="PTHR11946:SF109">
    <property type="entry name" value="VALINE--TRNA LIGASE"/>
    <property type="match status" value="1"/>
</dbReference>
<dbReference type="Pfam" id="PF00133">
    <property type="entry name" value="tRNA-synt_1"/>
    <property type="match status" value="1"/>
</dbReference>
<dbReference type="GO" id="GO:0005829">
    <property type="term" value="C:cytosol"/>
    <property type="evidence" value="ECO:0007669"/>
    <property type="project" value="TreeGrafter"/>
</dbReference>
<evidence type="ECO:0000256" key="9">
    <source>
        <dbReference type="ARBA" id="ARBA00023146"/>
    </source>
</evidence>
<comment type="subcellular location">
    <subcellularLocation>
        <location evidence="1 12">Cytoplasm</location>
    </subcellularLocation>
</comment>
<dbReference type="InterPro" id="IPR010978">
    <property type="entry name" value="tRNA-bd_arm"/>
</dbReference>
<dbReference type="FunFam" id="3.90.740.10:FF:000015">
    <property type="entry name" value="Valine--tRNA ligase"/>
    <property type="match status" value="1"/>
</dbReference>
<comment type="subunit">
    <text evidence="2 12">Monomer.</text>
</comment>
<dbReference type="Gene3D" id="3.40.50.620">
    <property type="entry name" value="HUPs"/>
    <property type="match status" value="2"/>
</dbReference>
<dbReference type="Pfam" id="PF10458">
    <property type="entry name" value="Val_tRNA-synt_C"/>
    <property type="match status" value="1"/>
</dbReference>
<dbReference type="Pfam" id="PF08264">
    <property type="entry name" value="Anticodon_1"/>
    <property type="match status" value="1"/>
</dbReference>
<dbReference type="PATRIC" id="fig|1127699.3.peg.755"/>
<dbReference type="PROSITE" id="PS00178">
    <property type="entry name" value="AA_TRNA_LIGASE_I"/>
    <property type="match status" value="1"/>
</dbReference>
<dbReference type="Gene3D" id="1.10.730.10">
    <property type="entry name" value="Isoleucyl-tRNA Synthetase, Domain 1"/>
    <property type="match status" value="1"/>
</dbReference>
<name>L1NFX2_9BACT</name>
<keyword evidence="17" id="KW-1185">Reference proteome</keyword>
<dbReference type="InterPro" id="IPR019499">
    <property type="entry name" value="Val-tRNA_synth_tRNA-bd"/>
</dbReference>
<dbReference type="HAMAP" id="MF_02004">
    <property type="entry name" value="Val_tRNA_synth_type1"/>
    <property type="match status" value="1"/>
</dbReference>
<feature type="short sequence motif" description="'KMSKS' region" evidence="12">
    <location>
        <begin position="534"/>
        <end position="538"/>
    </location>
</feature>
<dbReference type="GO" id="GO:0006438">
    <property type="term" value="P:valyl-tRNA aminoacylation"/>
    <property type="evidence" value="ECO:0007669"/>
    <property type="project" value="UniProtKB-UniRule"/>
</dbReference>
<feature type="binding site" evidence="12">
    <location>
        <position position="537"/>
    </location>
    <ligand>
        <name>ATP</name>
        <dbReference type="ChEBI" id="CHEBI:30616"/>
    </ligand>
</feature>
<evidence type="ECO:0000256" key="7">
    <source>
        <dbReference type="ARBA" id="ARBA00022917"/>
    </source>
</evidence>
<dbReference type="Gene3D" id="1.10.287.380">
    <property type="entry name" value="Valyl-tRNA synthetase, C-terminal domain"/>
    <property type="match status" value="1"/>
</dbReference>
<comment type="caution">
    <text evidence="16">The sequence shown here is derived from an EMBL/GenBank/DDBJ whole genome shotgun (WGS) entry which is preliminary data.</text>
</comment>
<dbReference type="FunFam" id="1.10.287.380:FF:000001">
    <property type="entry name" value="Valine--tRNA ligase"/>
    <property type="match status" value="1"/>
</dbReference>
<comment type="domain">
    <text evidence="12">The C-terminal coiled-coil domain is crucial for aminoacylation activity.</text>
</comment>
<dbReference type="InterPro" id="IPR009008">
    <property type="entry name" value="Val/Leu/Ile-tRNA-synth_edit"/>
</dbReference>
<keyword evidence="3 12" id="KW-0963">Cytoplasm</keyword>
<dbReference type="EC" id="6.1.1.9" evidence="12"/>
<evidence type="ECO:0000256" key="12">
    <source>
        <dbReference type="HAMAP-Rule" id="MF_02004"/>
    </source>
</evidence>
<comment type="catalytic activity">
    <reaction evidence="10 12">
        <text>tRNA(Val) + L-valine + ATP = L-valyl-tRNA(Val) + AMP + diphosphate</text>
        <dbReference type="Rhea" id="RHEA:10704"/>
        <dbReference type="Rhea" id="RHEA-COMP:9672"/>
        <dbReference type="Rhea" id="RHEA-COMP:9708"/>
        <dbReference type="ChEBI" id="CHEBI:30616"/>
        <dbReference type="ChEBI" id="CHEBI:33019"/>
        <dbReference type="ChEBI" id="CHEBI:57762"/>
        <dbReference type="ChEBI" id="CHEBI:78442"/>
        <dbReference type="ChEBI" id="CHEBI:78537"/>
        <dbReference type="ChEBI" id="CHEBI:456215"/>
        <dbReference type="EC" id="6.1.1.9"/>
    </reaction>
</comment>
<evidence type="ECO:0000313" key="16">
    <source>
        <dbReference type="EMBL" id="EKY02374.1"/>
    </source>
</evidence>
<dbReference type="GO" id="GO:0005524">
    <property type="term" value="F:ATP binding"/>
    <property type="evidence" value="ECO:0007669"/>
    <property type="project" value="UniProtKB-UniRule"/>
</dbReference>
<evidence type="ECO:0000256" key="11">
    <source>
        <dbReference type="ARBA" id="ARBA00060830"/>
    </source>
</evidence>
<dbReference type="SUPFAM" id="SSF46589">
    <property type="entry name" value="tRNA-binding arm"/>
    <property type="match status" value="1"/>
</dbReference>
<feature type="domain" description="Valyl-tRNA synthetase tRNA-binding arm" evidence="15">
    <location>
        <begin position="811"/>
        <end position="876"/>
    </location>
</feature>
<evidence type="ECO:0000256" key="5">
    <source>
        <dbReference type="ARBA" id="ARBA00022741"/>
    </source>
</evidence>
<comment type="domain">
    <text evidence="12">ValRS has two distinct active sites: one for aminoacylation and one for editing. The misactivated threonine is translocated from the active site to the editing site.</text>
</comment>
<dbReference type="PRINTS" id="PR00986">
    <property type="entry name" value="TRNASYNTHVAL"/>
</dbReference>
<evidence type="ECO:0000256" key="2">
    <source>
        <dbReference type="ARBA" id="ARBA00011245"/>
    </source>
</evidence>
<dbReference type="AlphaFoldDB" id="L1NFX2"/>
<dbReference type="GO" id="GO:0004832">
    <property type="term" value="F:valine-tRNA ligase activity"/>
    <property type="evidence" value="ECO:0007669"/>
    <property type="project" value="UniProtKB-UniRule"/>
</dbReference>
<evidence type="ECO:0000259" key="14">
    <source>
        <dbReference type="Pfam" id="PF08264"/>
    </source>
</evidence>
<keyword evidence="6 12" id="KW-0067">ATP-binding</keyword>
<dbReference type="EMBL" id="AMEP01000055">
    <property type="protein sequence ID" value="EKY02374.1"/>
    <property type="molecule type" value="Genomic_DNA"/>
</dbReference>
<feature type="short sequence motif" description="'HIGH' region" evidence="12">
    <location>
        <begin position="43"/>
        <end position="53"/>
    </location>
</feature>
<feature type="domain" description="Methionyl/Valyl/Leucyl/Isoleucyl-tRNA synthetase anticodon-binding" evidence="14">
    <location>
        <begin position="614"/>
        <end position="758"/>
    </location>
</feature>
<dbReference type="InterPro" id="IPR001412">
    <property type="entry name" value="aa-tRNA-synth_I_CS"/>
</dbReference>
<keyword evidence="4 12" id="KW-0436">Ligase</keyword>
<evidence type="ECO:0000256" key="1">
    <source>
        <dbReference type="ARBA" id="ARBA00004496"/>
    </source>
</evidence>
<dbReference type="InterPro" id="IPR014729">
    <property type="entry name" value="Rossmann-like_a/b/a_fold"/>
</dbReference>
<comment type="function">
    <text evidence="12">Catalyzes the attachment of valine to tRNA(Val). As ValRS can inadvertently accommodate and process structurally similar amino acids such as threonine, to avoid such errors, it has a 'posttransfer' editing activity that hydrolyzes mischarged Thr-tRNA(Val) in a tRNA-dependent manner.</text>
</comment>
<dbReference type="CDD" id="cd07962">
    <property type="entry name" value="Anticodon_Ia_Val"/>
    <property type="match status" value="1"/>
</dbReference>
<dbReference type="SUPFAM" id="SSF52374">
    <property type="entry name" value="Nucleotidylyl transferase"/>
    <property type="match status" value="1"/>
</dbReference>
<evidence type="ECO:0000256" key="6">
    <source>
        <dbReference type="ARBA" id="ARBA00022840"/>
    </source>
</evidence>
<evidence type="ECO:0000259" key="13">
    <source>
        <dbReference type="Pfam" id="PF00133"/>
    </source>
</evidence>
<evidence type="ECO:0000256" key="10">
    <source>
        <dbReference type="ARBA" id="ARBA00047552"/>
    </source>
</evidence>
<dbReference type="STRING" id="1127699.HMPREF9151_00818"/>
<dbReference type="NCBIfam" id="TIGR00422">
    <property type="entry name" value="valS"/>
    <property type="match status" value="1"/>
</dbReference>
<dbReference type="GO" id="GO:0002161">
    <property type="term" value="F:aminoacyl-tRNA deacylase activity"/>
    <property type="evidence" value="ECO:0007669"/>
    <property type="project" value="InterPro"/>
</dbReference>
<dbReference type="InterPro" id="IPR002300">
    <property type="entry name" value="aa-tRNA-synth_Ia"/>
</dbReference>
<keyword evidence="8 12" id="KW-0175">Coiled coil</keyword>
<comment type="similarity">
    <text evidence="11 12">Belongs to the class-I aminoacyl-tRNA synthetase family. ValS type 1 subfamily.</text>
</comment>
<protein>
    <recommendedName>
        <fullName evidence="12">Valine--tRNA ligase</fullName>
        <ecNumber evidence="12">6.1.1.9</ecNumber>
    </recommendedName>
    <alternativeName>
        <fullName evidence="12">Valyl-tRNA synthetase</fullName>
        <shortName evidence="12">ValRS</shortName>
    </alternativeName>
</protein>
<dbReference type="CDD" id="cd00817">
    <property type="entry name" value="ValRS_core"/>
    <property type="match status" value="1"/>
</dbReference>
<dbReference type="PANTHER" id="PTHR11946">
    <property type="entry name" value="VALYL-TRNA SYNTHETASES"/>
    <property type="match status" value="1"/>
</dbReference>
<dbReference type="InterPro" id="IPR002303">
    <property type="entry name" value="Valyl-tRNA_ligase"/>
</dbReference>
<dbReference type="SUPFAM" id="SSF47323">
    <property type="entry name" value="Anticodon-binding domain of a subclass of class I aminoacyl-tRNA synthetases"/>
    <property type="match status" value="1"/>
</dbReference>
<organism evidence="16 17">
    <name type="scientific">Hoylesella saccharolytica F0055</name>
    <dbReference type="NCBI Taxonomy" id="1127699"/>
    <lineage>
        <taxon>Bacteria</taxon>
        <taxon>Pseudomonadati</taxon>
        <taxon>Bacteroidota</taxon>
        <taxon>Bacteroidia</taxon>
        <taxon>Bacteroidales</taxon>
        <taxon>Prevotellaceae</taxon>
        <taxon>Hoylesella</taxon>
    </lineage>
</organism>
<feature type="domain" description="Aminoacyl-tRNA synthetase class Ia" evidence="13">
    <location>
        <begin position="15"/>
        <end position="572"/>
    </location>
</feature>
<evidence type="ECO:0000256" key="8">
    <source>
        <dbReference type="ARBA" id="ARBA00023054"/>
    </source>
</evidence>